<protein>
    <submittedName>
        <fullName evidence="1">Uncharacterized protein</fullName>
    </submittedName>
</protein>
<sequence>MSVIVVKNVEESPSAPWHPLDQSLTEMVECHCYLHDLVLSVRVSRTEQHDIIVSGHVAVGDGDGCGALDHIDQSIGSVRERNMIDPYVGGSEEGDGITITPRSQSNVVVGVPNHATLLRHNVLNANSVDDDVVHELNSEATTVLDLNVGTTTVDGLVGGNEKLLLQSDDHAAFEDDPKWTLLGDGISEGSGLRVDHVLVGVIGDNVNGSTEPSHSASSKPFSASGQAVPVFSPVFVAPPAIVNGVGAVTTPSNRGVHGLIQSPPCAVFDGKMNMVIELTGDQFRSWHIGLDSDFAGFFSLSFEKVVVFSNASLKAWDGDGQSDQQGQDNLCITSSHVFCFPLCFFFFGFVWQGCPRS</sequence>
<accession>A0AAQ3RZN8</accession>
<proteinExistence type="predicted"/>
<reference evidence="1 2" key="1">
    <citation type="journal article" date="2023" name="Life. Sci Alliance">
        <title>Evolutionary insights into 3D genome organization and epigenetic landscape of Vigna mungo.</title>
        <authorList>
            <person name="Junaid A."/>
            <person name="Singh B."/>
            <person name="Bhatia S."/>
        </authorList>
    </citation>
    <scope>NUCLEOTIDE SEQUENCE [LARGE SCALE GENOMIC DNA]</scope>
    <source>
        <strain evidence="1">Urdbean</strain>
    </source>
</reference>
<evidence type="ECO:0000313" key="1">
    <source>
        <dbReference type="EMBL" id="WVZ13944.1"/>
    </source>
</evidence>
<dbReference type="EMBL" id="CP144697">
    <property type="protein sequence ID" value="WVZ13944.1"/>
    <property type="molecule type" value="Genomic_DNA"/>
</dbReference>
<dbReference type="Proteomes" id="UP001374535">
    <property type="component" value="Chromosome 4"/>
</dbReference>
<keyword evidence="2" id="KW-1185">Reference proteome</keyword>
<gene>
    <name evidence="1" type="ORF">V8G54_011510</name>
</gene>
<dbReference type="AlphaFoldDB" id="A0AAQ3RZN8"/>
<evidence type="ECO:0000313" key="2">
    <source>
        <dbReference type="Proteomes" id="UP001374535"/>
    </source>
</evidence>
<name>A0AAQ3RZN8_VIGMU</name>
<organism evidence="1 2">
    <name type="scientific">Vigna mungo</name>
    <name type="common">Black gram</name>
    <name type="synonym">Phaseolus mungo</name>
    <dbReference type="NCBI Taxonomy" id="3915"/>
    <lineage>
        <taxon>Eukaryota</taxon>
        <taxon>Viridiplantae</taxon>
        <taxon>Streptophyta</taxon>
        <taxon>Embryophyta</taxon>
        <taxon>Tracheophyta</taxon>
        <taxon>Spermatophyta</taxon>
        <taxon>Magnoliopsida</taxon>
        <taxon>eudicotyledons</taxon>
        <taxon>Gunneridae</taxon>
        <taxon>Pentapetalae</taxon>
        <taxon>rosids</taxon>
        <taxon>fabids</taxon>
        <taxon>Fabales</taxon>
        <taxon>Fabaceae</taxon>
        <taxon>Papilionoideae</taxon>
        <taxon>50 kb inversion clade</taxon>
        <taxon>NPAAA clade</taxon>
        <taxon>indigoferoid/millettioid clade</taxon>
        <taxon>Phaseoleae</taxon>
        <taxon>Vigna</taxon>
    </lineage>
</organism>